<accession>A0A6F8V871</accession>
<dbReference type="RefSeq" id="WP_173061060.1">
    <property type="nucleotide sequence ID" value="NZ_AP022853.1"/>
</dbReference>
<comment type="cofactor">
    <cofactor evidence="2">
        <name>Zn(2+)</name>
        <dbReference type="ChEBI" id="CHEBI:29105"/>
    </cofactor>
</comment>
<evidence type="ECO:0000256" key="13">
    <source>
        <dbReference type="ARBA" id="ARBA00061423"/>
    </source>
</evidence>
<dbReference type="PRINTS" id="PR00934">
    <property type="entry name" value="XHISDIPTASE"/>
</dbReference>
<dbReference type="SUPFAM" id="SSF53187">
    <property type="entry name" value="Zn-dependent exopeptidases"/>
    <property type="match status" value="1"/>
</dbReference>
<evidence type="ECO:0000256" key="15">
    <source>
        <dbReference type="ARBA" id="ARBA00075285"/>
    </source>
</evidence>
<dbReference type="InterPro" id="IPR001160">
    <property type="entry name" value="Peptidase_M20C"/>
</dbReference>
<reference evidence="21" key="1">
    <citation type="submission" date="2020-03" db="EMBL/GenBank/DDBJ databases">
        <title>Complete genome sequence of sulfur-oxidizing bacterium skT11.</title>
        <authorList>
            <person name="Kanda M."/>
            <person name="Kojima H."/>
            <person name="Fukui M."/>
        </authorList>
    </citation>
    <scope>NUCLEOTIDE SEQUENCE [LARGE SCALE GENOMIC DNA]</scope>
    <source>
        <strain evidence="21">skT11</strain>
    </source>
</reference>
<sequence>MKNLQPSCVWSHFATLCAIPRASLHEDALIAHLIAWAKAHSIAAVVDAAGNLILKKPASPGCEAMPGVILQGHLDMVCQANAGTQHDFERDPINAVVRDGWVVAENTTLGADNGIGVALALAALEEPGLVHPALEVLLTVNEESGMDGARGLVSGTLQGKALINLDTEEWGHFYLGCAGGVDVEVRGDCALEDLPPGYVPLRLEVSGLRGGHSGIDIHLGRGNAIKLLAEALRELASRYDLRLIGTQGGTARNAIPREAVAVFALPAAEAAQLDTWVQAKHAAWRARFAAADAKVALAVRQELLGLDSSASTLSLALPLEGGGDGLVAAEFAPRKAISRTERERLLDFLDSAANGVARVSDDFPGVTDTSDNLGVLALEQGAFRATFKVRSLHDARADALADEMVAHAASFGLQAWKDGAYPGWTPNPSSPLLDLCRQVYSAQFGQPASLQVIHAGLECGLLAASHPQLDMISFGPDIRGAHAPGESVEIASVARCWQLLKAVLHALAQPHAVRG</sequence>
<dbReference type="AlphaFoldDB" id="A0A6F8V871"/>
<dbReference type="InterPro" id="IPR036264">
    <property type="entry name" value="Bact_exopeptidase_dim_dom"/>
</dbReference>
<evidence type="ECO:0000256" key="9">
    <source>
        <dbReference type="ARBA" id="ARBA00023285"/>
    </source>
</evidence>
<dbReference type="SUPFAM" id="SSF55031">
    <property type="entry name" value="Bacterial exopeptidase dimerisation domain"/>
    <property type="match status" value="1"/>
</dbReference>
<keyword evidence="5" id="KW-0378">Hydrolase</keyword>
<keyword evidence="3" id="KW-0645">Protease</keyword>
<comment type="catalytic activity">
    <reaction evidence="10">
        <text>Hydrolysis of dipeptides, preferentially hydrophobic dipeptides including prolyl amino acids.</text>
        <dbReference type="EC" id="3.4.13.18"/>
    </reaction>
</comment>
<evidence type="ECO:0000256" key="2">
    <source>
        <dbReference type="ARBA" id="ARBA00001947"/>
    </source>
</evidence>
<evidence type="ECO:0000259" key="19">
    <source>
        <dbReference type="Pfam" id="PF07687"/>
    </source>
</evidence>
<dbReference type="GO" id="GO:0046872">
    <property type="term" value="F:metal ion binding"/>
    <property type="evidence" value="ECO:0007669"/>
    <property type="project" value="UniProtKB-KW"/>
</dbReference>
<evidence type="ECO:0000256" key="1">
    <source>
        <dbReference type="ARBA" id="ARBA00001941"/>
    </source>
</evidence>
<keyword evidence="21" id="KW-1185">Reference proteome</keyword>
<name>A0A6F8V871_9PROT</name>
<evidence type="ECO:0000313" key="20">
    <source>
        <dbReference type="EMBL" id="BCB26033.1"/>
    </source>
</evidence>
<evidence type="ECO:0000256" key="3">
    <source>
        <dbReference type="ARBA" id="ARBA00022670"/>
    </source>
</evidence>
<evidence type="ECO:0000256" key="12">
    <source>
        <dbReference type="ARBA" id="ARBA00044252"/>
    </source>
</evidence>
<dbReference type="EC" id="3.4.13.18" evidence="11"/>
<dbReference type="Proteomes" id="UP000502260">
    <property type="component" value="Chromosome"/>
</dbReference>
<dbReference type="PIRSF" id="PIRSF016599">
    <property type="entry name" value="Xaa-His_dipept"/>
    <property type="match status" value="1"/>
</dbReference>
<comment type="cofactor">
    <cofactor evidence="1">
        <name>Co(2+)</name>
        <dbReference type="ChEBI" id="CHEBI:48828"/>
    </cofactor>
</comment>
<dbReference type="Pfam" id="PF07687">
    <property type="entry name" value="M20_dimer"/>
    <property type="match status" value="1"/>
</dbReference>
<keyword evidence="9" id="KW-0170">Cobalt</keyword>
<dbReference type="Gene3D" id="3.40.630.10">
    <property type="entry name" value="Zn peptidases"/>
    <property type="match status" value="2"/>
</dbReference>
<gene>
    <name evidence="20" type="ORF">SKTS_09190</name>
</gene>
<evidence type="ECO:0000256" key="14">
    <source>
        <dbReference type="ARBA" id="ARBA00071271"/>
    </source>
</evidence>
<evidence type="ECO:0000256" key="11">
    <source>
        <dbReference type="ARBA" id="ARBA00038976"/>
    </source>
</evidence>
<dbReference type="NCBIfam" id="TIGR01893">
    <property type="entry name" value="aa-his-dipept"/>
    <property type="match status" value="1"/>
</dbReference>
<evidence type="ECO:0000256" key="5">
    <source>
        <dbReference type="ARBA" id="ARBA00022801"/>
    </source>
</evidence>
<keyword evidence="7" id="KW-0224">Dipeptidase</keyword>
<dbReference type="KEGG" id="slac:SKTS_09190"/>
<keyword evidence="6" id="KW-0862">Zinc</keyword>
<evidence type="ECO:0000256" key="6">
    <source>
        <dbReference type="ARBA" id="ARBA00022833"/>
    </source>
</evidence>
<dbReference type="FunFam" id="3.40.630.10:FF:000015">
    <property type="entry name" value="Aminoacyl-histidine dipeptidase PepD"/>
    <property type="match status" value="1"/>
</dbReference>
<dbReference type="GO" id="GO:0006508">
    <property type="term" value="P:proteolysis"/>
    <property type="evidence" value="ECO:0007669"/>
    <property type="project" value="UniProtKB-KW"/>
</dbReference>
<dbReference type="PANTHER" id="PTHR43501:SF1">
    <property type="entry name" value="CYTOSOL NON-SPECIFIC DIPEPTIDASE"/>
    <property type="match status" value="1"/>
</dbReference>
<keyword evidence="8" id="KW-0482">Metalloprotease</keyword>
<evidence type="ECO:0000256" key="4">
    <source>
        <dbReference type="ARBA" id="ARBA00022723"/>
    </source>
</evidence>
<evidence type="ECO:0000256" key="10">
    <source>
        <dbReference type="ARBA" id="ARBA00036421"/>
    </source>
</evidence>
<evidence type="ECO:0000256" key="8">
    <source>
        <dbReference type="ARBA" id="ARBA00023049"/>
    </source>
</evidence>
<evidence type="ECO:0000313" key="21">
    <source>
        <dbReference type="Proteomes" id="UP000502260"/>
    </source>
</evidence>
<proteinExistence type="inferred from homology"/>
<dbReference type="GO" id="GO:0070573">
    <property type="term" value="F:metallodipeptidase activity"/>
    <property type="evidence" value="ECO:0007669"/>
    <property type="project" value="TreeGrafter"/>
</dbReference>
<dbReference type="PANTHER" id="PTHR43501">
    <property type="entry name" value="CYTOSOL NON-SPECIFIC DIPEPTIDASE"/>
    <property type="match status" value="1"/>
</dbReference>
<protein>
    <recommendedName>
        <fullName evidence="14">Cytosol non-specific dipeptidase</fullName>
        <ecNumber evidence="11">3.4.13.18</ecNumber>
    </recommendedName>
    <alternativeName>
        <fullName evidence="17">Aminoacyl-histidine dipeptidase</fullName>
    </alternativeName>
    <alternativeName>
        <fullName evidence="16">Beta-alanyl-histidine dipeptidase</fullName>
    </alternativeName>
    <alternativeName>
        <fullName evidence="15">Carnosinase</fullName>
    </alternativeName>
    <alternativeName>
        <fullName evidence="12">Peptidase D</fullName>
    </alternativeName>
    <alternativeName>
        <fullName evidence="18">Xaa-His dipeptidase</fullName>
    </alternativeName>
</protein>
<dbReference type="FunFam" id="3.40.630.10:FF:000018">
    <property type="entry name" value="Aminoacyl-histidine dipeptidase PepD"/>
    <property type="match status" value="1"/>
</dbReference>
<dbReference type="GO" id="GO:0005829">
    <property type="term" value="C:cytosol"/>
    <property type="evidence" value="ECO:0007669"/>
    <property type="project" value="TreeGrafter"/>
</dbReference>
<dbReference type="Pfam" id="PF01546">
    <property type="entry name" value="Peptidase_M20"/>
    <property type="match status" value="1"/>
</dbReference>
<evidence type="ECO:0000256" key="17">
    <source>
        <dbReference type="ARBA" id="ARBA00077688"/>
    </source>
</evidence>
<keyword evidence="4" id="KW-0479">Metal-binding</keyword>
<dbReference type="CDD" id="cd03890">
    <property type="entry name" value="M20_pepD"/>
    <property type="match status" value="1"/>
</dbReference>
<organism evidence="20 21">
    <name type="scientific">Sulfurimicrobium lacus</name>
    <dbReference type="NCBI Taxonomy" id="2715678"/>
    <lineage>
        <taxon>Bacteria</taxon>
        <taxon>Pseudomonadati</taxon>
        <taxon>Pseudomonadota</taxon>
        <taxon>Betaproteobacteria</taxon>
        <taxon>Nitrosomonadales</taxon>
        <taxon>Sulfuricellaceae</taxon>
        <taxon>Sulfurimicrobium</taxon>
    </lineage>
</organism>
<comment type="similarity">
    <text evidence="13">Belongs to the peptidase M20C family.</text>
</comment>
<evidence type="ECO:0000256" key="7">
    <source>
        <dbReference type="ARBA" id="ARBA00022997"/>
    </source>
</evidence>
<evidence type="ECO:0000256" key="16">
    <source>
        <dbReference type="ARBA" id="ARBA00076004"/>
    </source>
</evidence>
<evidence type="ECO:0000256" key="18">
    <source>
        <dbReference type="ARBA" id="ARBA00078074"/>
    </source>
</evidence>
<dbReference type="InterPro" id="IPR011650">
    <property type="entry name" value="Peptidase_M20_dimer"/>
</dbReference>
<dbReference type="InterPro" id="IPR002933">
    <property type="entry name" value="Peptidase_M20"/>
</dbReference>
<feature type="domain" description="Peptidase M20 dimerisation" evidence="19">
    <location>
        <begin position="204"/>
        <end position="279"/>
    </location>
</feature>
<dbReference type="EMBL" id="AP022853">
    <property type="protein sequence ID" value="BCB26033.1"/>
    <property type="molecule type" value="Genomic_DNA"/>
</dbReference>